<evidence type="ECO:0000259" key="2">
    <source>
        <dbReference type="PROSITE" id="PS51698"/>
    </source>
</evidence>
<dbReference type="Proteomes" id="UP000320333">
    <property type="component" value="Unassembled WGS sequence"/>
</dbReference>
<dbReference type="PANTHER" id="PTHR46573:SF1">
    <property type="entry name" value="WD REPEAT, SAM AND U-BOX DOMAIN-CONTAINING PROTEIN 1"/>
    <property type="match status" value="1"/>
</dbReference>
<gene>
    <name evidence="3" type="ORF">CcCBS67573_g04104</name>
</gene>
<evidence type="ECO:0000313" key="3">
    <source>
        <dbReference type="EMBL" id="TPX74617.1"/>
    </source>
</evidence>
<feature type="coiled-coil region" evidence="1">
    <location>
        <begin position="106"/>
        <end position="133"/>
    </location>
</feature>
<dbReference type="PANTHER" id="PTHR46573">
    <property type="entry name" value="WD REPEAT, SAM AND U-BOX DOMAIN-CONTAINING PROTEIN 1"/>
    <property type="match status" value="1"/>
</dbReference>
<dbReference type="OrthoDB" id="756301at2759"/>
<dbReference type="GO" id="GO:0016567">
    <property type="term" value="P:protein ubiquitination"/>
    <property type="evidence" value="ECO:0007669"/>
    <property type="project" value="InterPro"/>
</dbReference>
<accession>A0A507FGB6</accession>
<comment type="caution">
    <text evidence="3">The sequence shown here is derived from an EMBL/GenBank/DDBJ whole genome shotgun (WGS) entry which is preliminary data.</text>
</comment>
<keyword evidence="4" id="KW-1185">Reference proteome</keyword>
<dbReference type="InterPro" id="IPR052085">
    <property type="entry name" value="WD-SAM-U-box"/>
</dbReference>
<dbReference type="CDD" id="cd16655">
    <property type="entry name" value="RING-Ubox_WDSUB1-like"/>
    <property type="match status" value="1"/>
</dbReference>
<dbReference type="PROSITE" id="PS51698">
    <property type="entry name" value="U_BOX"/>
    <property type="match status" value="1"/>
</dbReference>
<evidence type="ECO:0000313" key="4">
    <source>
        <dbReference type="Proteomes" id="UP000320333"/>
    </source>
</evidence>
<dbReference type="AlphaFoldDB" id="A0A507FGB6"/>
<dbReference type="InterPro" id="IPR003613">
    <property type="entry name" value="Ubox_domain"/>
</dbReference>
<sequence length="168" mass="19444">MGKSPPPLKVQHQHHSTEQDAFEAFTESLTCPINLQPFHDPVTAQDGYTYERDAIEAWFAAKKHATSPFTRETLGSRKLIPSVGMRRVIAAFEPVKATHLHSLSRVRETQEALVRLERENRELSRKLELSRRKRGDLDRVRNLVSMFGKPEKRITKKQFIADMERLLK</sequence>
<dbReference type="Pfam" id="PF04564">
    <property type="entry name" value="U-box"/>
    <property type="match status" value="1"/>
</dbReference>
<dbReference type="Gene3D" id="3.30.40.10">
    <property type="entry name" value="Zinc/RING finger domain, C3HC4 (zinc finger)"/>
    <property type="match status" value="1"/>
</dbReference>
<organism evidence="3 4">
    <name type="scientific">Chytriomyces confervae</name>
    <dbReference type="NCBI Taxonomy" id="246404"/>
    <lineage>
        <taxon>Eukaryota</taxon>
        <taxon>Fungi</taxon>
        <taxon>Fungi incertae sedis</taxon>
        <taxon>Chytridiomycota</taxon>
        <taxon>Chytridiomycota incertae sedis</taxon>
        <taxon>Chytridiomycetes</taxon>
        <taxon>Chytridiales</taxon>
        <taxon>Chytriomycetaceae</taxon>
        <taxon>Chytriomyces</taxon>
    </lineage>
</organism>
<dbReference type="SUPFAM" id="SSF57850">
    <property type="entry name" value="RING/U-box"/>
    <property type="match status" value="1"/>
</dbReference>
<dbReference type="SMART" id="SM00504">
    <property type="entry name" value="Ubox"/>
    <property type="match status" value="1"/>
</dbReference>
<protein>
    <recommendedName>
        <fullName evidence="2">U-box domain-containing protein</fullName>
    </recommendedName>
</protein>
<proteinExistence type="predicted"/>
<dbReference type="EMBL" id="QEAP01000116">
    <property type="protein sequence ID" value="TPX74617.1"/>
    <property type="molecule type" value="Genomic_DNA"/>
</dbReference>
<dbReference type="InterPro" id="IPR013083">
    <property type="entry name" value="Znf_RING/FYVE/PHD"/>
</dbReference>
<dbReference type="GO" id="GO:0004842">
    <property type="term" value="F:ubiquitin-protein transferase activity"/>
    <property type="evidence" value="ECO:0007669"/>
    <property type="project" value="InterPro"/>
</dbReference>
<name>A0A507FGB6_9FUNG</name>
<reference evidence="3 4" key="1">
    <citation type="journal article" date="2019" name="Sci. Rep.">
        <title>Comparative genomics of chytrid fungi reveal insights into the obligate biotrophic and pathogenic lifestyle of Synchytrium endobioticum.</title>
        <authorList>
            <person name="van de Vossenberg B.T.L.H."/>
            <person name="Warris S."/>
            <person name="Nguyen H.D.T."/>
            <person name="van Gent-Pelzer M.P.E."/>
            <person name="Joly D.L."/>
            <person name="van de Geest H.C."/>
            <person name="Bonants P.J.M."/>
            <person name="Smith D.S."/>
            <person name="Levesque C.A."/>
            <person name="van der Lee T.A.J."/>
        </authorList>
    </citation>
    <scope>NUCLEOTIDE SEQUENCE [LARGE SCALE GENOMIC DNA]</scope>
    <source>
        <strain evidence="3 4">CBS 675.73</strain>
    </source>
</reference>
<evidence type="ECO:0000256" key="1">
    <source>
        <dbReference type="SAM" id="Coils"/>
    </source>
</evidence>
<feature type="domain" description="U-box" evidence="2">
    <location>
        <begin position="24"/>
        <end position="105"/>
    </location>
</feature>
<keyword evidence="1" id="KW-0175">Coiled coil</keyword>